<protein>
    <recommendedName>
        <fullName evidence="7">ABC transporter substrate-binding protein</fullName>
    </recommendedName>
</protein>
<comment type="similarity">
    <text evidence="2">Belongs to the bacterial solute-binding protein 1 family.</text>
</comment>
<evidence type="ECO:0000256" key="1">
    <source>
        <dbReference type="ARBA" id="ARBA00004418"/>
    </source>
</evidence>
<dbReference type="AlphaFoldDB" id="A0A0B2BW92"/>
<proteinExistence type="inferred from homology"/>
<dbReference type="InterPro" id="IPR006059">
    <property type="entry name" value="SBP"/>
</dbReference>
<dbReference type="EMBL" id="JTDN01000001">
    <property type="protein sequence ID" value="KHL25888.1"/>
    <property type="molecule type" value="Genomic_DNA"/>
</dbReference>
<evidence type="ECO:0000313" key="5">
    <source>
        <dbReference type="EMBL" id="KHL25888.1"/>
    </source>
</evidence>
<accession>A0A0B2BW92</accession>
<evidence type="ECO:0000256" key="3">
    <source>
        <dbReference type="ARBA" id="ARBA00022448"/>
    </source>
</evidence>
<keyword evidence="4" id="KW-0732">Signal</keyword>
<sequence>MLALHRQTCQETPMIQPAFTPDAFSRRAVLAASLALAGSGCVPRADAGAVRLWAMSYEGDYSPMLMPVFTRQTGIDVDVQSLPWTAAHEKLLTAHAGGAMPDVMMLPAGWVGEFAIVGALAPVGDPSLVSGLVPATLDSGRYGGVHYAVPWSVAPQAQFYRRDLLAESGFAKPPADWSGWRDMGRALKRRRPDEWVFLMPLNWWDMLFTLAGQTGAAMLRDNSTRGNFTSPAFAEALGFYKSLYDDKLAPAMLSTELQDPFAAFAQGQFAIYPRSPAMLLDLHRRRAEIGPDRWGVVRMPGPRGPAAASGVSATLAVSSQSRRPQDAWALVRYMTSAPAELHFQRLIGSLPARASAWDDPQMQAPVLQPFRDQLEQPVATPDVVEWERIRIEVQLVAERLVRGQLTMAEAMRTMNLRADAILAKRRQLVSAGRLA</sequence>
<dbReference type="SUPFAM" id="SSF53850">
    <property type="entry name" value="Periplasmic binding protein-like II"/>
    <property type="match status" value="1"/>
</dbReference>
<organism evidence="5 6">
    <name type="scientific">Croceibacterium mercuriale</name>
    <dbReference type="NCBI Taxonomy" id="1572751"/>
    <lineage>
        <taxon>Bacteria</taxon>
        <taxon>Pseudomonadati</taxon>
        <taxon>Pseudomonadota</taxon>
        <taxon>Alphaproteobacteria</taxon>
        <taxon>Sphingomonadales</taxon>
        <taxon>Erythrobacteraceae</taxon>
        <taxon>Croceibacterium</taxon>
    </lineage>
</organism>
<dbReference type="STRING" id="1572751.PK98_04690"/>
<comment type="subcellular location">
    <subcellularLocation>
        <location evidence="1">Periplasm</location>
    </subcellularLocation>
</comment>
<comment type="caution">
    <text evidence="5">The sequence shown here is derived from an EMBL/GenBank/DDBJ whole genome shotgun (WGS) entry which is preliminary data.</text>
</comment>
<name>A0A0B2BW92_9SPHN</name>
<dbReference type="Proteomes" id="UP000030988">
    <property type="component" value="Unassembled WGS sequence"/>
</dbReference>
<dbReference type="PANTHER" id="PTHR43649:SF34">
    <property type="entry name" value="ABC TRANSPORTER PERIPLASMIC-BINDING PROTEIN YCJN-RELATED"/>
    <property type="match status" value="1"/>
</dbReference>
<keyword evidence="3" id="KW-0813">Transport</keyword>
<gene>
    <name evidence="5" type="ORF">PK98_04690</name>
</gene>
<reference evidence="5 6" key="1">
    <citation type="submission" date="2014-11" db="EMBL/GenBank/DDBJ databases">
        <title>Draft genome sequence of Kirrobacter mercurialis.</title>
        <authorList>
            <person name="Coil D.A."/>
            <person name="Eisen J.A."/>
        </authorList>
    </citation>
    <scope>NUCLEOTIDE SEQUENCE [LARGE SCALE GENOMIC DNA]</scope>
    <source>
        <strain evidence="5 6">Coronado</strain>
    </source>
</reference>
<evidence type="ECO:0000256" key="2">
    <source>
        <dbReference type="ARBA" id="ARBA00008520"/>
    </source>
</evidence>
<dbReference type="GO" id="GO:0042597">
    <property type="term" value="C:periplasmic space"/>
    <property type="evidence" value="ECO:0007669"/>
    <property type="project" value="UniProtKB-SubCell"/>
</dbReference>
<evidence type="ECO:0008006" key="7">
    <source>
        <dbReference type="Google" id="ProtNLM"/>
    </source>
</evidence>
<keyword evidence="6" id="KW-1185">Reference proteome</keyword>
<dbReference type="Pfam" id="PF13416">
    <property type="entry name" value="SBP_bac_8"/>
    <property type="match status" value="1"/>
</dbReference>
<dbReference type="PANTHER" id="PTHR43649">
    <property type="entry name" value="ARABINOSE-BINDING PROTEIN-RELATED"/>
    <property type="match status" value="1"/>
</dbReference>
<evidence type="ECO:0000256" key="4">
    <source>
        <dbReference type="ARBA" id="ARBA00022729"/>
    </source>
</evidence>
<dbReference type="Gene3D" id="3.40.190.10">
    <property type="entry name" value="Periplasmic binding protein-like II"/>
    <property type="match status" value="2"/>
</dbReference>
<evidence type="ECO:0000313" key="6">
    <source>
        <dbReference type="Proteomes" id="UP000030988"/>
    </source>
</evidence>
<dbReference type="InterPro" id="IPR050490">
    <property type="entry name" value="Bact_solute-bd_prot1"/>
</dbReference>